<evidence type="ECO:0000313" key="4">
    <source>
        <dbReference type="RefSeq" id="XP_022153421.1"/>
    </source>
</evidence>
<keyword evidence="1" id="KW-0863">Zinc-finger</keyword>
<gene>
    <name evidence="4" type="primary">LOC111020930</name>
</gene>
<dbReference type="KEGG" id="mcha:111020930"/>
<dbReference type="InterPro" id="IPR001841">
    <property type="entry name" value="Znf_RING"/>
</dbReference>
<dbReference type="PROSITE" id="PS50089">
    <property type="entry name" value="ZF_RING_2"/>
    <property type="match status" value="1"/>
</dbReference>
<reference evidence="4" key="1">
    <citation type="submission" date="2025-08" db="UniProtKB">
        <authorList>
            <consortium name="RefSeq"/>
        </authorList>
    </citation>
    <scope>IDENTIFICATION</scope>
    <source>
        <strain evidence="4">OHB3-1</strain>
    </source>
</reference>
<name>A0A6J1DKL2_MOMCH</name>
<dbReference type="Proteomes" id="UP000504603">
    <property type="component" value="Unplaced"/>
</dbReference>
<dbReference type="OrthoDB" id="1887047at2759"/>
<dbReference type="GO" id="GO:0008270">
    <property type="term" value="F:zinc ion binding"/>
    <property type="evidence" value="ECO:0007669"/>
    <property type="project" value="UniProtKB-KW"/>
</dbReference>
<sequence length="134" mass="15230">MSSHVSIQPQTPKIDPDLQTQEQISRSIINDYLAPFPSKFEDLRVRSLRRSRNSHCYIKCQDLDQTPELSGERCFLCKRDLSFKPEGSLVLPKILPAVAVLPCRHVFHDLCLERITPQDQSEDPPCIPCAVGET</sequence>
<evidence type="ECO:0000313" key="3">
    <source>
        <dbReference type="Proteomes" id="UP000504603"/>
    </source>
</evidence>
<keyword evidence="3" id="KW-1185">Reference proteome</keyword>
<protein>
    <submittedName>
        <fullName evidence="4">Uncharacterized protein LOC111020930</fullName>
    </submittedName>
</protein>
<dbReference type="PANTHER" id="PTHR31150:SF6">
    <property type="entry name" value="ZINC ION BINDING PROTEIN"/>
    <property type="match status" value="1"/>
</dbReference>
<dbReference type="PANTHER" id="PTHR31150">
    <property type="entry name" value="EXPRESSED PROTEIN"/>
    <property type="match status" value="1"/>
</dbReference>
<dbReference type="RefSeq" id="XP_022153421.1">
    <property type="nucleotide sequence ID" value="XM_022297729.1"/>
</dbReference>
<proteinExistence type="predicted"/>
<dbReference type="AlphaFoldDB" id="A0A6J1DKL2"/>
<evidence type="ECO:0000259" key="2">
    <source>
        <dbReference type="PROSITE" id="PS50089"/>
    </source>
</evidence>
<evidence type="ECO:0000256" key="1">
    <source>
        <dbReference type="PROSITE-ProRule" id="PRU00175"/>
    </source>
</evidence>
<feature type="domain" description="RING-type" evidence="2">
    <location>
        <begin position="74"/>
        <end position="129"/>
    </location>
</feature>
<keyword evidence="1" id="KW-0479">Metal-binding</keyword>
<organism evidence="3 4">
    <name type="scientific">Momordica charantia</name>
    <name type="common">Bitter gourd</name>
    <name type="synonym">Balsam pear</name>
    <dbReference type="NCBI Taxonomy" id="3673"/>
    <lineage>
        <taxon>Eukaryota</taxon>
        <taxon>Viridiplantae</taxon>
        <taxon>Streptophyta</taxon>
        <taxon>Embryophyta</taxon>
        <taxon>Tracheophyta</taxon>
        <taxon>Spermatophyta</taxon>
        <taxon>Magnoliopsida</taxon>
        <taxon>eudicotyledons</taxon>
        <taxon>Gunneridae</taxon>
        <taxon>Pentapetalae</taxon>
        <taxon>rosids</taxon>
        <taxon>fabids</taxon>
        <taxon>Cucurbitales</taxon>
        <taxon>Cucurbitaceae</taxon>
        <taxon>Momordiceae</taxon>
        <taxon>Momordica</taxon>
    </lineage>
</organism>
<keyword evidence="1" id="KW-0862">Zinc</keyword>
<dbReference type="SUPFAM" id="SSF57850">
    <property type="entry name" value="RING/U-box"/>
    <property type="match status" value="1"/>
</dbReference>
<accession>A0A6J1DKL2</accession>
<dbReference type="GeneID" id="111020930"/>